<dbReference type="GO" id="GO:0000155">
    <property type="term" value="F:phosphorelay sensor kinase activity"/>
    <property type="evidence" value="ECO:0007669"/>
    <property type="project" value="InterPro"/>
</dbReference>
<dbReference type="PROSITE" id="PS50109">
    <property type="entry name" value="HIS_KIN"/>
    <property type="match status" value="1"/>
</dbReference>
<dbReference type="PROSITE" id="PS50924">
    <property type="entry name" value="MHYT"/>
    <property type="match status" value="1"/>
</dbReference>
<feature type="transmembrane region" description="Helical" evidence="10">
    <location>
        <begin position="214"/>
        <end position="236"/>
    </location>
</feature>
<dbReference type="AlphaFoldDB" id="A0A8J2V219"/>
<dbReference type="Gene3D" id="3.30.565.10">
    <property type="entry name" value="Histidine kinase-like ATPase, C-terminal domain"/>
    <property type="match status" value="1"/>
</dbReference>
<dbReference type="GO" id="GO:0016020">
    <property type="term" value="C:membrane"/>
    <property type="evidence" value="ECO:0007669"/>
    <property type="project" value="UniProtKB-UniRule"/>
</dbReference>
<protein>
    <recommendedName>
        <fullName evidence="2">histidine kinase</fullName>
        <ecNumber evidence="2">2.7.13.3</ecNumber>
    </recommendedName>
</protein>
<feature type="modified residue" description="4-aspartylphosphate" evidence="9">
    <location>
        <position position="723"/>
    </location>
</feature>
<dbReference type="Gene3D" id="1.10.287.130">
    <property type="match status" value="1"/>
</dbReference>
<keyword evidence="3 9" id="KW-0597">Phosphoprotein</keyword>
<dbReference type="InterPro" id="IPR005330">
    <property type="entry name" value="MHYT_dom"/>
</dbReference>
<dbReference type="Gene3D" id="3.40.50.2300">
    <property type="match status" value="2"/>
</dbReference>
<gene>
    <name evidence="14" type="ORF">GCM10011342_03170</name>
</gene>
<dbReference type="InterPro" id="IPR001789">
    <property type="entry name" value="Sig_transdc_resp-reg_receiver"/>
</dbReference>
<dbReference type="PANTHER" id="PTHR45339">
    <property type="entry name" value="HYBRID SIGNAL TRANSDUCTION HISTIDINE KINASE J"/>
    <property type="match status" value="1"/>
</dbReference>
<keyword evidence="4" id="KW-0808">Transferase</keyword>
<keyword evidence="6" id="KW-0418">Kinase</keyword>
<evidence type="ECO:0000259" key="13">
    <source>
        <dbReference type="PROSITE" id="PS50924"/>
    </source>
</evidence>
<keyword evidence="5" id="KW-0547">Nucleotide-binding</keyword>
<feature type="transmembrane region" description="Helical" evidence="10">
    <location>
        <begin position="177"/>
        <end position="202"/>
    </location>
</feature>
<feature type="transmembrane region" description="Helical" evidence="10">
    <location>
        <begin position="14"/>
        <end position="35"/>
    </location>
</feature>
<comment type="catalytic activity">
    <reaction evidence="1">
        <text>ATP + protein L-histidine = ADP + protein N-phospho-L-histidine.</text>
        <dbReference type="EC" id="2.7.13.3"/>
    </reaction>
</comment>
<dbReference type="EC" id="2.7.13.3" evidence="2"/>
<dbReference type="SUPFAM" id="SSF47384">
    <property type="entry name" value="Homodimeric domain of signal transducing histidine kinase"/>
    <property type="match status" value="1"/>
</dbReference>
<dbReference type="InterPro" id="IPR005467">
    <property type="entry name" value="His_kinase_dom"/>
</dbReference>
<evidence type="ECO:0000313" key="14">
    <source>
        <dbReference type="EMBL" id="GGC97599.1"/>
    </source>
</evidence>
<dbReference type="PANTHER" id="PTHR45339:SF1">
    <property type="entry name" value="HYBRID SIGNAL TRANSDUCTION HISTIDINE KINASE J"/>
    <property type="match status" value="1"/>
</dbReference>
<dbReference type="InterPro" id="IPR003661">
    <property type="entry name" value="HisK_dim/P_dom"/>
</dbReference>
<dbReference type="InterPro" id="IPR011006">
    <property type="entry name" value="CheY-like_superfamily"/>
</dbReference>
<feature type="domain" description="Histidine kinase" evidence="11">
    <location>
        <begin position="278"/>
        <end position="498"/>
    </location>
</feature>
<reference evidence="14" key="1">
    <citation type="journal article" date="2014" name="Int. J. Syst. Evol. Microbiol.">
        <title>Complete genome sequence of Corynebacterium casei LMG S-19264T (=DSM 44701T), isolated from a smear-ripened cheese.</title>
        <authorList>
            <consortium name="US DOE Joint Genome Institute (JGI-PGF)"/>
            <person name="Walter F."/>
            <person name="Albersmeier A."/>
            <person name="Kalinowski J."/>
            <person name="Ruckert C."/>
        </authorList>
    </citation>
    <scope>NUCLEOTIDE SEQUENCE</scope>
    <source>
        <strain evidence="14">CGMCC 1.12921</strain>
    </source>
</reference>
<evidence type="ECO:0000259" key="12">
    <source>
        <dbReference type="PROSITE" id="PS50110"/>
    </source>
</evidence>
<dbReference type="Pfam" id="PF00072">
    <property type="entry name" value="Response_reg"/>
    <property type="match status" value="2"/>
</dbReference>
<dbReference type="RefSeq" id="WP_188159544.1">
    <property type="nucleotide sequence ID" value="NZ_BMGH01000001.1"/>
</dbReference>
<keyword evidence="10" id="KW-1133">Transmembrane helix</keyword>
<evidence type="ECO:0000256" key="8">
    <source>
        <dbReference type="ARBA" id="ARBA00023012"/>
    </source>
</evidence>
<feature type="transmembrane region" description="Helical" evidence="10">
    <location>
        <begin position="145"/>
        <end position="165"/>
    </location>
</feature>
<comment type="caution">
    <text evidence="14">The sequence shown here is derived from an EMBL/GenBank/DDBJ whole genome shotgun (WGS) entry which is preliminary data.</text>
</comment>
<feature type="transmembrane region" description="Helical" evidence="10">
    <location>
        <begin position="47"/>
        <end position="72"/>
    </location>
</feature>
<evidence type="ECO:0000256" key="10">
    <source>
        <dbReference type="PROSITE-ProRule" id="PRU00244"/>
    </source>
</evidence>
<dbReference type="SMART" id="SM00387">
    <property type="entry name" value="HATPase_c"/>
    <property type="match status" value="1"/>
</dbReference>
<keyword evidence="10" id="KW-0812">Transmembrane</keyword>
<keyword evidence="10" id="KW-0472">Membrane</keyword>
<dbReference type="PRINTS" id="PR00344">
    <property type="entry name" value="BCTRLSENSOR"/>
</dbReference>
<feature type="modified residue" description="4-aspartylphosphate" evidence="9">
    <location>
        <position position="571"/>
    </location>
</feature>
<organism evidence="14 15">
    <name type="scientific">Aquisalinus flavus</name>
    <dbReference type="NCBI Taxonomy" id="1526572"/>
    <lineage>
        <taxon>Bacteria</taxon>
        <taxon>Pseudomonadati</taxon>
        <taxon>Pseudomonadota</taxon>
        <taxon>Alphaproteobacteria</taxon>
        <taxon>Parvularculales</taxon>
        <taxon>Parvularculaceae</taxon>
        <taxon>Aquisalinus</taxon>
    </lineage>
</organism>
<dbReference type="SUPFAM" id="SSF52172">
    <property type="entry name" value="CheY-like"/>
    <property type="match status" value="2"/>
</dbReference>
<dbReference type="CDD" id="cd00082">
    <property type="entry name" value="HisKA"/>
    <property type="match status" value="1"/>
</dbReference>
<dbReference type="CDD" id="cd17546">
    <property type="entry name" value="REC_hyHK_CKI1_RcsC-like"/>
    <property type="match status" value="2"/>
</dbReference>
<evidence type="ECO:0000256" key="2">
    <source>
        <dbReference type="ARBA" id="ARBA00012438"/>
    </source>
</evidence>
<feature type="domain" description="Response regulatory" evidence="12">
    <location>
        <begin position="517"/>
        <end position="638"/>
    </location>
</feature>
<evidence type="ECO:0000256" key="1">
    <source>
        <dbReference type="ARBA" id="ARBA00000085"/>
    </source>
</evidence>
<feature type="transmembrane region" description="Helical" evidence="10">
    <location>
        <begin position="84"/>
        <end position="106"/>
    </location>
</feature>
<dbReference type="GO" id="GO:0005524">
    <property type="term" value="F:ATP binding"/>
    <property type="evidence" value="ECO:0007669"/>
    <property type="project" value="UniProtKB-KW"/>
</dbReference>
<dbReference type="Pfam" id="PF00512">
    <property type="entry name" value="HisKA"/>
    <property type="match status" value="1"/>
</dbReference>
<evidence type="ECO:0000256" key="7">
    <source>
        <dbReference type="ARBA" id="ARBA00022840"/>
    </source>
</evidence>
<dbReference type="SMART" id="SM00448">
    <property type="entry name" value="REC"/>
    <property type="match status" value="2"/>
</dbReference>
<dbReference type="CDD" id="cd16922">
    <property type="entry name" value="HATPase_EvgS-ArcB-TorS-like"/>
    <property type="match status" value="1"/>
</dbReference>
<dbReference type="InterPro" id="IPR036097">
    <property type="entry name" value="HisK_dim/P_sf"/>
</dbReference>
<feature type="domain" description="Response regulatory" evidence="12">
    <location>
        <begin position="672"/>
        <end position="793"/>
    </location>
</feature>
<evidence type="ECO:0000256" key="4">
    <source>
        <dbReference type="ARBA" id="ARBA00022679"/>
    </source>
</evidence>
<dbReference type="EMBL" id="BMGH01000001">
    <property type="protein sequence ID" value="GGC97599.1"/>
    <property type="molecule type" value="Genomic_DNA"/>
</dbReference>
<dbReference type="FunFam" id="1.10.287.130:FF:000002">
    <property type="entry name" value="Two-component osmosensing histidine kinase"/>
    <property type="match status" value="1"/>
</dbReference>
<dbReference type="InterPro" id="IPR004358">
    <property type="entry name" value="Sig_transdc_His_kin-like_C"/>
</dbReference>
<reference evidence="14" key="2">
    <citation type="submission" date="2020-09" db="EMBL/GenBank/DDBJ databases">
        <authorList>
            <person name="Sun Q."/>
            <person name="Zhou Y."/>
        </authorList>
    </citation>
    <scope>NUCLEOTIDE SEQUENCE</scope>
    <source>
        <strain evidence="14">CGMCC 1.12921</strain>
    </source>
</reference>
<evidence type="ECO:0000259" key="11">
    <source>
        <dbReference type="PROSITE" id="PS50109"/>
    </source>
</evidence>
<keyword evidence="8" id="KW-0902">Two-component regulatory system</keyword>
<feature type="transmembrane region" description="Helical" evidence="10">
    <location>
        <begin position="113"/>
        <end position="139"/>
    </location>
</feature>
<accession>A0A8J2V219</accession>
<evidence type="ECO:0000256" key="5">
    <source>
        <dbReference type="ARBA" id="ARBA00022741"/>
    </source>
</evidence>
<sequence>MLNLLTCITQEHDWRFVIGAALICLIASLTTIGLLQRAHQRSGGGRVRWLMMTGLVSAGGIWATHFVAMLAYSAVIENGLSLSLTVLSFFIAVALNLVAFSVNVYLNHPLRYILAGAILGLSISAMHYTGMAAYGAGAILQFDMLYVIVSIVLGCAFCIACFRLVRHAISPARLVGAALVLVVAICSMHFTGMTALTVIAIPNENAQAWLSRDVLAVGVFCTSAGLVILALVAAMYDQRLSRQQVEETERLRRMNAELLAAKEIAEASSRAKSDFLANMSHEIRTPMNGVIGMTTLLLETDLSDRQKELARIISSSGTSLMAIINDILDFSKLEAGKFSIHPEPFNLRRTVEDVASLLGSKAAAKNIEMSVDYDIDLPEGYVGDASRIRQILTNLAGNAVKFTDAGQIVIGVTGTVSGDVADLRFTVEDTGIGIAQDKIETIFEKFSQADTSSTRRHEGTGLGLSISRSLVNIMGGEISATSQMGEGSVFTFTLTLPVDETVALAGPQRDLDLSNVRLLLVDDNPVNRKAIAGQIRLWGMQHECVDSSGAAMQCLEEAERTGKRFDLMVTDYLMPGTDGLGLIRQVRADDRFRELPIIMLSSVDDRASIENAEGASIDGWITKPARTSQVMDMIVRILFNGRIETPAEQPAEISPLLKPDAPATPQITGSMRVLMAEDNVVNQLVVQNFLADMPIELIVAGDGEQAVSIYENDPRAIDLVLMDVSMPVMNGHMASMRIREIEAENELPPVPIVALTANVRQEDKKAAFAAGMDDFLTKPIRKDVLSDTILTWGQASRRQPVRMVRSA</sequence>
<dbReference type="PROSITE" id="PS50110">
    <property type="entry name" value="RESPONSE_REGULATORY"/>
    <property type="match status" value="2"/>
</dbReference>
<name>A0A8J2V219_9PROT</name>
<evidence type="ECO:0000256" key="9">
    <source>
        <dbReference type="PROSITE-ProRule" id="PRU00169"/>
    </source>
</evidence>
<evidence type="ECO:0000256" key="6">
    <source>
        <dbReference type="ARBA" id="ARBA00022777"/>
    </source>
</evidence>
<dbReference type="SUPFAM" id="SSF55874">
    <property type="entry name" value="ATPase domain of HSP90 chaperone/DNA topoisomerase II/histidine kinase"/>
    <property type="match status" value="1"/>
</dbReference>
<dbReference type="FunFam" id="3.30.565.10:FF:000078">
    <property type="entry name" value="Two-component sensor histidine kinase"/>
    <property type="match status" value="1"/>
</dbReference>
<evidence type="ECO:0000313" key="15">
    <source>
        <dbReference type="Proteomes" id="UP000613582"/>
    </source>
</evidence>
<dbReference type="InterPro" id="IPR003594">
    <property type="entry name" value="HATPase_dom"/>
</dbReference>
<keyword evidence="7" id="KW-0067">ATP-binding</keyword>
<evidence type="ECO:0000256" key="3">
    <source>
        <dbReference type="ARBA" id="ARBA00022553"/>
    </source>
</evidence>
<proteinExistence type="predicted"/>
<dbReference type="SMART" id="SM00388">
    <property type="entry name" value="HisKA"/>
    <property type="match status" value="1"/>
</dbReference>
<dbReference type="Pfam" id="PF03707">
    <property type="entry name" value="MHYT"/>
    <property type="match status" value="2"/>
</dbReference>
<dbReference type="Pfam" id="PF02518">
    <property type="entry name" value="HATPase_c"/>
    <property type="match status" value="1"/>
</dbReference>
<feature type="domain" description="MHYT" evidence="13">
    <location>
        <begin position="12"/>
        <end position="199"/>
    </location>
</feature>
<keyword evidence="15" id="KW-1185">Reference proteome</keyword>
<dbReference type="InterPro" id="IPR036890">
    <property type="entry name" value="HATPase_C_sf"/>
</dbReference>
<dbReference type="Proteomes" id="UP000613582">
    <property type="component" value="Unassembled WGS sequence"/>
</dbReference>